<proteinExistence type="predicted"/>
<sequence length="289" mass="32697">MTAKTFLKYNGTEDYIVSEELRSSVNIALTLGRPLLIKGEPGTGKTLLSMSIARALGLNLLIWNIKSTTKAKDGLYIYDTVQRLYDSQFGDGNVSDIKKYIKLGQLGEAFASEEQVVLLIDEIDKADLDFPNDLLWELDMMNFYIAETKETVTARQRPIVIITSNAEKELPDAFLRRCIFHYISFPEPEMMAGIARVHYPDLEDFLLQEVLKAFYWLRKISGLHKKPSTSELLDWVQALSIGGIEPEKICRELPFLGAVLKHNQDLDVVLRRLRDYGIKPAGEPAIGRG</sequence>
<dbReference type="Pfam" id="PF07728">
    <property type="entry name" value="AAA_5"/>
    <property type="match status" value="1"/>
</dbReference>
<dbReference type="AlphaFoldDB" id="C8VW33"/>
<dbReference type="InterPro" id="IPR003593">
    <property type="entry name" value="AAA+_ATPase"/>
</dbReference>
<dbReference type="EMBL" id="CP001720">
    <property type="protein sequence ID" value="ACV64320.1"/>
    <property type="molecule type" value="Genomic_DNA"/>
</dbReference>
<dbReference type="Proteomes" id="UP000002217">
    <property type="component" value="Chromosome"/>
</dbReference>
<dbReference type="InterPro" id="IPR027417">
    <property type="entry name" value="P-loop_NTPase"/>
</dbReference>
<reference evidence="2 3" key="1">
    <citation type="journal article" date="2009" name="Stand. Genomic Sci.">
        <title>Complete genome sequence of Desulfotomaculum acetoxidans type strain (5575).</title>
        <authorList>
            <person name="Spring S."/>
            <person name="Lapidus A."/>
            <person name="Schroder M."/>
            <person name="Gleim D."/>
            <person name="Sims D."/>
            <person name="Meincke L."/>
            <person name="Glavina Del Rio T."/>
            <person name="Tice H."/>
            <person name="Copeland A."/>
            <person name="Cheng J.F."/>
            <person name="Lucas S."/>
            <person name="Chen F."/>
            <person name="Nolan M."/>
            <person name="Bruce D."/>
            <person name="Goodwin L."/>
            <person name="Pitluck S."/>
            <person name="Ivanova N."/>
            <person name="Mavromatis K."/>
            <person name="Mikhailova N."/>
            <person name="Pati A."/>
            <person name="Chen A."/>
            <person name="Palaniappan K."/>
            <person name="Land M."/>
            <person name="Hauser L."/>
            <person name="Chang Y.J."/>
            <person name="Jeffries C.D."/>
            <person name="Chain P."/>
            <person name="Saunders E."/>
            <person name="Brettin T."/>
            <person name="Detter J.C."/>
            <person name="Goker M."/>
            <person name="Bristow J."/>
            <person name="Eisen J.A."/>
            <person name="Markowitz V."/>
            <person name="Hugenholtz P."/>
            <person name="Kyrpides N.C."/>
            <person name="Klenk H.P."/>
            <person name="Han C."/>
        </authorList>
    </citation>
    <scope>NUCLEOTIDE SEQUENCE [LARGE SCALE GENOMIC DNA]</scope>
    <source>
        <strain evidence="3">ATCC 49208 / DSM 771 / VKM B-1644</strain>
    </source>
</reference>
<dbReference type="GO" id="GO:0016887">
    <property type="term" value="F:ATP hydrolysis activity"/>
    <property type="evidence" value="ECO:0007669"/>
    <property type="project" value="InterPro"/>
</dbReference>
<name>C8VW33_DESAS</name>
<dbReference type="KEGG" id="dae:Dtox_3608"/>
<dbReference type="SMART" id="SM00382">
    <property type="entry name" value="AAA"/>
    <property type="match status" value="1"/>
</dbReference>
<dbReference type="STRING" id="485916.Dtox_3608"/>
<dbReference type="CDD" id="cd00009">
    <property type="entry name" value="AAA"/>
    <property type="match status" value="1"/>
</dbReference>
<feature type="domain" description="AAA+ ATPase" evidence="1">
    <location>
        <begin position="31"/>
        <end position="189"/>
    </location>
</feature>
<dbReference type="OrthoDB" id="9783370at2"/>
<evidence type="ECO:0000259" key="1">
    <source>
        <dbReference type="SMART" id="SM00382"/>
    </source>
</evidence>
<evidence type="ECO:0000313" key="2">
    <source>
        <dbReference type="EMBL" id="ACV64320.1"/>
    </source>
</evidence>
<dbReference type="SUPFAM" id="SSF52540">
    <property type="entry name" value="P-loop containing nucleoside triphosphate hydrolases"/>
    <property type="match status" value="1"/>
</dbReference>
<dbReference type="PANTHER" id="PTHR42759:SF6">
    <property type="entry name" value="REGULATORY PROTEIN-RELATED"/>
    <property type="match status" value="1"/>
</dbReference>
<dbReference type="Gene3D" id="3.40.50.300">
    <property type="entry name" value="P-loop containing nucleotide triphosphate hydrolases"/>
    <property type="match status" value="1"/>
</dbReference>
<dbReference type="RefSeq" id="WP_015759007.1">
    <property type="nucleotide sequence ID" value="NC_013216.1"/>
</dbReference>
<accession>C8VW33</accession>
<dbReference type="eggNOG" id="COG0714">
    <property type="taxonomic scope" value="Bacteria"/>
</dbReference>
<dbReference type="HOGENOM" id="CLU_051820_2_1_9"/>
<keyword evidence="3" id="KW-1185">Reference proteome</keyword>
<evidence type="ECO:0000313" key="3">
    <source>
        <dbReference type="Proteomes" id="UP000002217"/>
    </source>
</evidence>
<dbReference type="PANTHER" id="PTHR42759">
    <property type="entry name" value="MOXR FAMILY PROTEIN"/>
    <property type="match status" value="1"/>
</dbReference>
<dbReference type="GO" id="GO:0005524">
    <property type="term" value="F:ATP binding"/>
    <property type="evidence" value="ECO:0007669"/>
    <property type="project" value="InterPro"/>
</dbReference>
<dbReference type="InterPro" id="IPR050764">
    <property type="entry name" value="CbbQ/NirQ/NorQ/GpvN"/>
</dbReference>
<dbReference type="InterPro" id="IPR011704">
    <property type="entry name" value="ATPase_dyneun-rel_AAA"/>
</dbReference>
<gene>
    <name evidence="2" type="ordered locus">Dtox_3608</name>
</gene>
<organism evidence="2 3">
    <name type="scientific">Desulfofarcimen acetoxidans (strain ATCC 49208 / DSM 771 / KCTC 5769 / VKM B-1644 / 5575)</name>
    <name type="common">Desulfotomaculum acetoxidans</name>
    <dbReference type="NCBI Taxonomy" id="485916"/>
    <lineage>
        <taxon>Bacteria</taxon>
        <taxon>Bacillati</taxon>
        <taxon>Bacillota</taxon>
        <taxon>Clostridia</taxon>
        <taxon>Eubacteriales</taxon>
        <taxon>Peptococcaceae</taxon>
        <taxon>Desulfofarcimen</taxon>
    </lineage>
</organism>
<protein>
    <submittedName>
        <fullName evidence="2">AAA ATPase central domain protein</fullName>
    </submittedName>
</protein>